<proteinExistence type="predicted"/>
<feature type="transmembrane region" description="Helical" evidence="1">
    <location>
        <begin position="145"/>
        <end position="167"/>
    </location>
</feature>
<organism evidence="2 3">
    <name type="scientific">Providencia alcalifaciens</name>
    <dbReference type="NCBI Taxonomy" id="126385"/>
    <lineage>
        <taxon>Bacteria</taxon>
        <taxon>Pseudomonadati</taxon>
        <taxon>Pseudomonadota</taxon>
        <taxon>Gammaproteobacteria</taxon>
        <taxon>Enterobacterales</taxon>
        <taxon>Morganellaceae</taxon>
        <taxon>Providencia</taxon>
    </lineage>
</organism>
<sequence>MEKFLTATSTFIEKSTDTKYFLLFASFLILTDIALLNTINISILQLTYTDITNKLAIGAVLVYMALFLFYVSILMPVVSYVLFEFIKFAPLRFLGIFSDVNEGKFSKEGYISIDNLKNEAVLENNSVKLNLYLKQESKNNDELKLYQLAFTCLITGCLSFILVPNGTSTLLGSIFTYALTSENSLNILVSISMLLLMGYCIFLGIGGYCLYRFTDRYVYLMNNKHVNP</sequence>
<dbReference type="EMBL" id="SMAS01000005">
    <property type="protein sequence ID" value="TCT34490.1"/>
    <property type="molecule type" value="Genomic_DNA"/>
</dbReference>
<accession>A0A4R3NJL7</accession>
<comment type="caution">
    <text evidence="2">The sequence shown here is derived from an EMBL/GenBank/DDBJ whole genome shotgun (WGS) entry which is preliminary data.</text>
</comment>
<dbReference type="RefSeq" id="WP_132496409.1">
    <property type="nucleotide sequence ID" value="NZ_SMAS01000005.1"/>
</dbReference>
<protein>
    <submittedName>
        <fullName evidence="2">Uncharacterized protein</fullName>
    </submittedName>
</protein>
<dbReference type="AlphaFoldDB" id="A0A4R3NJL7"/>
<reference evidence="2 3" key="1">
    <citation type="submission" date="2019-03" db="EMBL/GenBank/DDBJ databases">
        <title>Genomic analyses of the natural microbiome of Caenorhabditis elegans.</title>
        <authorList>
            <person name="Samuel B."/>
        </authorList>
    </citation>
    <scope>NUCLEOTIDE SEQUENCE [LARGE SCALE GENOMIC DNA]</scope>
    <source>
        <strain evidence="2 3">JUb102</strain>
    </source>
</reference>
<keyword evidence="1" id="KW-0472">Membrane</keyword>
<evidence type="ECO:0000313" key="2">
    <source>
        <dbReference type="EMBL" id="TCT34490.1"/>
    </source>
</evidence>
<keyword evidence="1" id="KW-1133">Transmembrane helix</keyword>
<keyword evidence="1" id="KW-0812">Transmembrane</keyword>
<feature type="transmembrane region" description="Helical" evidence="1">
    <location>
        <begin position="20"/>
        <end position="43"/>
    </location>
</feature>
<evidence type="ECO:0000256" key="1">
    <source>
        <dbReference type="SAM" id="Phobius"/>
    </source>
</evidence>
<name>A0A4R3NJL7_9GAMM</name>
<feature type="transmembrane region" description="Helical" evidence="1">
    <location>
        <begin position="187"/>
        <end position="211"/>
    </location>
</feature>
<evidence type="ECO:0000313" key="3">
    <source>
        <dbReference type="Proteomes" id="UP000295055"/>
    </source>
</evidence>
<dbReference type="Proteomes" id="UP000295055">
    <property type="component" value="Unassembled WGS sequence"/>
</dbReference>
<feature type="transmembrane region" description="Helical" evidence="1">
    <location>
        <begin position="55"/>
        <end position="83"/>
    </location>
</feature>
<gene>
    <name evidence="2" type="ORF">EC835_105210</name>
</gene>